<sequence length="168" mass="17666">MRLLGAVLAGGMSSRFGSDKALAVLDRTTLLDRVHVALAGQCDAVCVVGRGVVADWPRAGLGPLGGLAGALRHARTRGFDEVLTSAVDIPDLPPDLAEQLGPGPAFVADQPVVGRWRTADLPLLETILRSDGGRSMQRFARICSARSVALHAPLANINTPRDLANFAR</sequence>
<keyword evidence="2" id="KW-0460">Magnesium</keyword>
<dbReference type="PANTHER" id="PTHR19136:SF81">
    <property type="entry name" value="MOLYBDENUM COFACTOR GUANYLYLTRANSFERASE"/>
    <property type="match status" value="1"/>
</dbReference>
<dbReference type="SUPFAM" id="SSF53448">
    <property type="entry name" value="Nucleotide-diphospho-sugar transferases"/>
    <property type="match status" value="1"/>
</dbReference>
<dbReference type="InterPro" id="IPR025877">
    <property type="entry name" value="MobA-like_NTP_Trfase"/>
</dbReference>
<evidence type="ECO:0000256" key="1">
    <source>
        <dbReference type="ARBA" id="ARBA00022679"/>
    </source>
</evidence>
<name>A0ABY5SZK5_9SPHN</name>
<reference evidence="4" key="1">
    <citation type="submission" date="2022-02" db="EMBL/GenBank/DDBJ databases">
        <title>Qipengyuania spongiae sp. nov., isolated from marine sponge.</title>
        <authorList>
            <person name="Li Z."/>
            <person name="Zhang M."/>
        </authorList>
    </citation>
    <scope>NUCLEOTIDE SEQUENCE</scope>
    <source>
        <strain evidence="4">PHS-Z21</strain>
    </source>
</reference>
<gene>
    <name evidence="4" type="ORF">L1F33_01250</name>
</gene>
<proteinExistence type="predicted"/>
<evidence type="ECO:0000313" key="5">
    <source>
        <dbReference type="Proteomes" id="UP001065265"/>
    </source>
</evidence>
<evidence type="ECO:0000256" key="2">
    <source>
        <dbReference type="ARBA" id="ARBA00022842"/>
    </source>
</evidence>
<protein>
    <submittedName>
        <fullName evidence="4">NTP transferase domain-containing protein</fullName>
    </submittedName>
</protein>
<dbReference type="GO" id="GO:0016740">
    <property type="term" value="F:transferase activity"/>
    <property type="evidence" value="ECO:0007669"/>
    <property type="project" value="UniProtKB-KW"/>
</dbReference>
<dbReference type="Proteomes" id="UP001065265">
    <property type="component" value="Chromosome"/>
</dbReference>
<feature type="domain" description="MobA-like NTP transferase" evidence="3">
    <location>
        <begin position="5"/>
        <end position="101"/>
    </location>
</feature>
<accession>A0ABY5SZK5</accession>
<dbReference type="PANTHER" id="PTHR19136">
    <property type="entry name" value="MOLYBDENUM COFACTOR GUANYLYLTRANSFERASE"/>
    <property type="match status" value="1"/>
</dbReference>
<dbReference type="RefSeq" id="WP_265559169.1">
    <property type="nucleotide sequence ID" value="NZ_CP092471.1"/>
</dbReference>
<evidence type="ECO:0000259" key="3">
    <source>
        <dbReference type="Pfam" id="PF12804"/>
    </source>
</evidence>
<evidence type="ECO:0000313" key="4">
    <source>
        <dbReference type="EMBL" id="UVI39620.1"/>
    </source>
</evidence>
<dbReference type="Pfam" id="PF12804">
    <property type="entry name" value="NTP_transf_3"/>
    <property type="match status" value="1"/>
</dbReference>
<dbReference type="Gene3D" id="3.90.550.10">
    <property type="entry name" value="Spore Coat Polysaccharide Biosynthesis Protein SpsA, Chain A"/>
    <property type="match status" value="1"/>
</dbReference>
<keyword evidence="1 4" id="KW-0808">Transferase</keyword>
<keyword evidence="5" id="KW-1185">Reference proteome</keyword>
<dbReference type="EMBL" id="CP092471">
    <property type="protein sequence ID" value="UVI39620.1"/>
    <property type="molecule type" value="Genomic_DNA"/>
</dbReference>
<organism evidence="4 5">
    <name type="scientific">Qipengyuania spongiae</name>
    <dbReference type="NCBI Taxonomy" id="2909673"/>
    <lineage>
        <taxon>Bacteria</taxon>
        <taxon>Pseudomonadati</taxon>
        <taxon>Pseudomonadota</taxon>
        <taxon>Alphaproteobacteria</taxon>
        <taxon>Sphingomonadales</taxon>
        <taxon>Erythrobacteraceae</taxon>
        <taxon>Qipengyuania</taxon>
    </lineage>
</organism>
<dbReference type="InterPro" id="IPR029044">
    <property type="entry name" value="Nucleotide-diphossugar_trans"/>
</dbReference>